<proteinExistence type="predicted"/>
<dbReference type="Proteomes" id="UP000324800">
    <property type="component" value="Unassembled WGS sequence"/>
</dbReference>
<evidence type="ECO:0000313" key="1">
    <source>
        <dbReference type="EMBL" id="KAA6401597.1"/>
    </source>
</evidence>
<protein>
    <submittedName>
        <fullName evidence="1">Uncharacterized protein</fullName>
    </submittedName>
</protein>
<evidence type="ECO:0000313" key="2">
    <source>
        <dbReference type="Proteomes" id="UP000324800"/>
    </source>
</evidence>
<reference evidence="1 2" key="1">
    <citation type="submission" date="2019-03" db="EMBL/GenBank/DDBJ databases">
        <title>Single cell metagenomics reveals metabolic interactions within the superorganism composed of flagellate Streblomastix strix and complex community of Bacteroidetes bacteria on its surface.</title>
        <authorList>
            <person name="Treitli S.C."/>
            <person name="Kolisko M."/>
            <person name="Husnik F."/>
            <person name="Keeling P."/>
            <person name="Hampl V."/>
        </authorList>
    </citation>
    <scope>NUCLEOTIDE SEQUENCE [LARGE SCALE GENOMIC DNA]</scope>
    <source>
        <strain evidence="1">ST1C</strain>
    </source>
</reference>
<name>A0A5J4X2N4_9EUKA</name>
<accession>A0A5J4X2N4</accession>
<dbReference type="EMBL" id="SNRW01000366">
    <property type="protein sequence ID" value="KAA6401597.1"/>
    <property type="molecule type" value="Genomic_DNA"/>
</dbReference>
<sequence>MGDLTSSLVGGVAGTLTRGVIGSVSSKAGGIGKGNLQLSSESISPWPLVNQLKFFVQPPADCTSYSVPKFGCKCTSNYNPYSCICPTTPEELLNIPKIKYPCIANDQRGSCKTCTGATSDASDCICPTTPSGLQNVPIDRCYCISGDLRSDCQPEKCTSSIKPPQGCICSRYNTPSGCTCPILGTDMDQGISTSICPCIKNDVRYECQPTSYTSSTVPQQGCICSQTASSSGCKCPQTAEELVGIESSYYCDCILGDRRYDCQPTECQSFINIPAQGCILYNDSGVLRQECKDVDRATSADILIQLWKNGQFWDTFTELCSGLHTRGHPLHKFRVEYQFLFQD</sequence>
<gene>
    <name evidence="1" type="ORF">EZS28_002881</name>
</gene>
<dbReference type="AlphaFoldDB" id="A0A5J4X2N4"/>
<organism evidence="1 2">
    <name type="scientific">Streblomastix strix</name>
    <dbReference type="NCBI Taxonomy" id="222440"/>
    <lineage>
        <taxon>Eukaryota</taxon>
        <taxon>Metamonada</taxon>
        <taxon>Preaxostyla</taxon>
        <taxon>Oxymonadida</taxon>
        <taxon>Streblomastigidae</taxon>
        <taxon>Streblomastix</taxon>
    </lineage>
</organism>
<comment type="caution">
    <text evidence="1">The sequence shown here is derived from an EMBL/GenBank/DDBJ whole genome shotgun (WGS) entry which is preliminary data.</text>
</comment>